<feature type="domain" description="Spore germination GerAC-like C-terminal" evidence="8">
    <location>
        <begin position="218"/>
        <end position="385"/>
    </location>
</feature>
<dbReference type="InterPro" id="IPR046953">
    <property type="entry name" value="Spore_GerAC-like_C"/>
</dbReference>
<sequence length="394" mass="44142">MMGKPNALLWFIVPMFLLTGCWSRVEVNDIAIVTATGLDRMDNGDIKVSIQLAVPRLLGTSAEGGGGGGKLVNDAGWLVSEQGETIMDAYRRIQEKIPRKIFFSHNRAIIIGGKLAGKNVSEVLDFYERYRQSQMRSYILFTKGEAADILGFKPKLEKLTAEVIKEEVKSGIGVHIQLNEFVNMLAAEGQDPFAPQIEIASSRPGADSKEGLSDLVLKGTAVLHRNRIAGWLNNRETRGLLWLRGTMKIGVITVDVPLEKGGGKISAELVNADTKLIPILNGRIPRAQVNVKAEFDVYENTSRLKLQDSENISFLERLIEKDLEQRIGETCDKAQQLKSDITGLGQAIFQRRPKTWRRQYKENWNEIFPNVRFSVQSKVDIRRNGMINETMSMK</sequence>
<protein>
    <submittedName>
        <fullName evidence="10">Ger(X)C family spore germination protein</fullName>
    </submittedName>
</protein>
<dbReference type="InterPro" id="IPR057336">
    <property type="entry name" value="GerAC_N"/>
</dbReference>
<proteinExistence type="inferred from homology"/>
<dbReference type="Pfam" id="PF25198">
    <property type="entry name" value="Spore_GerAC_N"/>
    <property type="match status" value="1"/>
</dbReference>
<evidence type="ECO:0000313" key="11">
    <source>
        <dbReference type="Proteomes" id="UP000515679"/>
    </source>
</evidence>
<keyword evidence="5" id="KW-0472">Membrane</keyword>
<evidence type="ECO:0000259" key="9">
    <source>
        <dbReference type="Pfam" id="PF25198"/>
    </source>
</evidence>
<comment type="subcellular location">
    <subcellularLocation>
        <location evidence="1">Membrane</location>
        <topology evidence="1">Lipid-anchor</topology>
    </subcellularLocation>
</comment>
<dbReference type="PROSITE" id="PS51257">
    <property type="entry name" value="PROKAR_LIPOPROTEIN"/>
    <property type="match status" value="1"/>
</dbReference>
<dbReference type="NCBIfam" id="TIGR02887">
    <property type="entry name" value="spore_ger_x_C"/>
    <property type="match status" value="1"/>
</dbReference>
<accession>A0A7G5C1I9</accession>
<evidence type="ECO:0000256" key="1">
    <source>
        <dbReference type="ARBA" id="ARBA00004635"/>
    </source>
</evidence>
<dbReference type="InterPro" id="IPR008844">
    <property type="entry name" value="Spore_GerAC-like"/>
</dbReference>
<evidence type="ECO:0000256" key="7">
    <source>
        <dbReference type="ARBA" id="ARBA00023288"/>
    </source>
</evidence>
<dbReference type="AlphaFoldDB" id="A0A7G5C1I9"/>
<evidence type="ECO:0000256" key="2">
    <source>
        <dbReference type="ARBA" id="ARBA00007886"/>
    </source>
</evidence>
<keyword evidence="6" id="KW-0564">Palmitate</keyword>
<evidence type="ECO:0000256" key="3">
    <source>
        <dbReference type="ARBA" id="ARBA00022544"/>
    </source>
</evidence>
<organism evidence="10 11">
    <name type="scientific">Cohnella cholangitidis</name>
    <dbReference type="NCBI Taxonomy" id="2598458"/>
    <lineage>
        <taxon>Bacteria</taxon>
        <taxon>Bacillati</taxon>
        <taxon>Bacillota</taxon>
        <taxon>Bacilli</taxon>
        <taxon>Bacillales</taxon>
        <taxon>Paenibacillaceae</taxon>
        <taxon>Cohnella</taxon>
    </lineage>
</organism>
<dbReference type="Gene3D" id="3.30.300.210">
    <property type="entry name" value="Nutrient germinant receptor protein C, domain 3"/>
    <property type="match status" value="1"/>
</dbReference>
<reference evidence="10 11" key="1">
    <citation type="submission" date="2019-07" db="EMBL/GenBank/DDBJ databases">
        <authorList>
            <person name="Kim J.K."/>
            <person name="Cheong H.-M."/>
            <person name="Choi Y."/>
            <person name="Hwang K.J."/>
            <person name="Lee S."/>
            <person name="Choi C."/>
        </authorList>
    </citation>
    <scope>NUCLEOTIDE SEQUENCE [LARGE SCALE GENOMIC DNA]</scope>
    <source>
        <strain evidence="10 11">KS 22</strain>
    </source>
</reference>
<evidence type="ECO:0000256" key="4">
    <source>
        <dbReference type="ARBA" id="ARBA00022729"/>
    </source>
</evidence>
<keyword evidence="7" id="KW-0449">Lipoprotein</keyword>
<keyword evidence="11" id="KW-1185">Reference proteome</keyword>
<evidence type="ECO:0000313" key="10">
    <source>
        <dbReference type="EMBL" id="QMV43073.1"/>
    </source>
</evidence>
<name>A0A7G5C1I9_9BACL</name>
<keyword evidence="3" id="KW-0309">Germination</keyword>
<evidence type="ECO:0000256" key="6">
    <source>
        <dbReference type="ARBA" id="ARBA00023139"/>
    </source>
</evidence>
<dbReference type="GO" id="GO:0016020">
    <property type="term" value="C:membrane"/>
    <property type="evidence" value="ECO:0007669"/>
    <property type="project" value="UniProtKB-SubCell"/>
</dbReference>
<dbReference type="PANTHER" id="PTHR35789:SF1">
    <property type="entry name" value="SPORE GERMINATION PROTEIN B3"/>
    <property type="match status" value="1"/>
</dbReference>
<evidence type="ECO:0000259" key="8">
    <source>
        <dbReference type="Pfam" id="PF05504"/>
    </source>
</evidence>
<dbReference type="PANTHER" id="PTHR35789">
    <property type="entry name" value="SPORE GERMINATION PROTEIN B3"/>
    <property type="match status" value="1"/>
</dbReference>
<dbReference type="RefSeq" id="WP_182299307.1">
    <property type="nucleotide sequence ID" value="NZ_CP041969.1"/>
</dbReference>
<dbReference type="GO" id="GO:0009847">
    <property type="term" value="P:spore germination"/>
    <property type="evidence" value="ECO:0007669"/>
    <property type="project" value="InterPro"/>
</dbReference>
<dbReference type="Proteomes" id="UP000515679">
    <property type="component" value="Chromosome"/>
</dbReference>
<dbReference type="Pfam" id="PF05504">
    <property type="entry name" value="Spore_GerAC"/>
    <property type="match status" value="1"/>
</dbReference>
<gene>
    <name evidence="10" type="ORF">FPL14_19195</name>
</gene>
<dbReference type="InterPro" id="IPR038501">
    <property type="entry name" value="Spore_GerAC_C_sf"/>
</dbReference>
<feature type="domain" description="Spore germination protein N-terminal" evidence="9">
    <location>
        <begin position="24"/>
        <end position="199"/>
    </location>
</feature>
<comment type="similarity">
    <text evidence="2">Belongs to the GerABKC lipoprotein family.</text>
</comment>
<evidence type="ECO:0000256" key="5">
    <source>
        <dbReference type="ARBA" id="ARBA00023136"/>
    </source>
</evidence>
<keyword evidence="4" id="KW-0732">Signal</keyword>
<dbReference type="EMBL" id="CP041969">
    <property type="protein sequence ID" value="QMV43073.1"/>
    <property type="molecule type" value="Genomic_DNA"/>
</dbReference>
<dbReference type="KEGG" id="cchl:FPL14_19195"/>